<proteinExistence type="predicted"/>
<comment type="caution">
    <text evidence="2">The sequence shown here is derived from an EMBL/GenBank/DDBJ whole genome shotgun (WGS) entry which is preliminary data.</text>
</comment>
<evidence type="ECO:0008006" key="4">
    <source>
        <dbReference type="Google" id="ProtNLM"/>
    </source>
</evidence>
<evidence type="ECO:0000256" key="1">
    <source>
        <dbReference type="SAM" id="Phobius"/>
    </source>
</evidence>
<keyword evidence="3" id="KW-1185">Reference proteome</keyword>
<organism evidence="2 3">
    <name type="scientific">Candidatus Endonucleibacter bathymodioli</name>
    <dbReference type="NCBI Taxonomy" id="539814"/>
    <lineage>
        <taxon>Bacteria</taxon>
        <taxon>Pseudomonadati</taxon>
        <taxon>Pseudomonadota</taxon>
        <taxon>Gammaproteobacteria</taxon>
        <taxon>Oceanospirillales</taxon>
        <taxon>Endozoicomonadaceae</taxon>
        <taxon>Candidatus Endonucleibacter</taxon>
    </lineage>
</organism>
<dbReference type="Proteomes" id="UP001178148">
    <property type="component" value="Unassembled WGS sequence"/>
</dbReference>
<dbReference type="EMBL" id="JASXSV010000016">
    <property type="protein sequence ID" value="MDP0589571.1"/>
    <property type="molecule type" value="Genomic_DNA"/>
</dbReference>
<keyword evidence="1" id="KW-0472">Membrane</keyword>
<sequence>MSNHKNKSGNMGLMVFSDTSDVTVVITCCGRIDLLKETLNSFFQFNTYPINKIIITEDSGNHDVYSVIPDEYKKYFSVIINNENIGQIRSIDKSYAEVNTNYIFHCEEDWVFYRKGFVEDSRTILTSRDNIYQVWLRSYYHDIHKNYPFHTLGEDMSANGVTAYRLLSSKQKWQGFSFNPGLRRLSDYQAISGGYSSFLDECNSSSSTESALSQHMLDNNMFAVVLENDAVAHIGYDRHIKDKNEIMKKKKKKITNFCLALLFLLLGWSISFFTNMPGS</sequence>
<dbReference type="SUPFAM" id="SSF53448">
    <property type="entry name" value="Nucleotide-diphospho-sugar transferases"/>
    <property type="match status" value="1"/>
</dbReference>
<name>A0AA90P1X8_9GAMM</name>
<dbReference type="InterPro" id="IPR029044">
    <property type="entry name" value="Nucleotide-diphossugar_trans"/>
</dbReference>
<gene>
    <name evidence="2" type="ORF">QS748_10435</name>
</gene>
<feature type="transmembrane region" description="Helical" evidence="1">
    <location>
        <begin position="254"/>
        <end position="273"/>
    </location>
</feature>
<dbReference type="Gene3D" id="3.90.550.10">
    <property type="entry name" value="Spore Coat Polysaccharide Biosynthesis Protein SpsA, Chain A"/>
    <property type="match status" value="1"/>
</dbReference>
<dbReference type="AlphaFoldDB" id="A0AA90P1X8"/>
<protein>
    <recommendedName>
        <fullName evidence="4">Glycosyl transferase family 2</fullName>
    </recommendedName>
</protein>
<evidence type="ECO:0000313" key="2">
    <source>
        <dbReference type="EMBL" id="MDP0589571.1"/>
    </source>
</evidence>
<reference evidence="2 3" key="1">
    <citation type="journal article" date="2023" name="bioRxiv">
        <title>An intranuclear bacterial parasite of deep-sea mussels expresses apoptosis inhibitors acquired from its host.</title>
        <authorList>
            <person name="Gonzalez Porras M.A."/>
            <person name="Assie A."/>
            <person name="Tietjen M."/>
            <person name="Violette M."/>
            <person name="Kleiner M."/>
            <person name="Gruber-Vodicka H."/>
            <person name="Dubilier N."/>
            <person name="Leisch N."/>
        </authorList>
    </citation>
    <scope>NUCLEOTIDE SEQUENCE [LARGE SCALE GENOMIC DNA]</scope>
    <source>
        <strain evidence="2">IAP13</strain>
    </source>
</reference>
<dbReference type="CDD" id="cd00761">
    <property type="entry name" value="Glyco_tranf_GTA_type"/>
    <property type="match status" value="1"/>
</dbReference>
<accession>A0AA90P1X8</accession>
<keyword evidence="1" id="KW-0812">Transmembrane</keyword>
<keyword evidence="1" id="KW-1133">Transmembrane helix</keyword>
<evidence type="ECO:0000313" key="3">
    <source>
        <dbReference type="Proteomes" id="UP001178148"/>
    </source>
</evidence>